<keyword evidence="2" id="KW-1185">Reference proteome</keyword>
<dbReference type="EMBL" id="CP044205">
    <property type="protein sequence ID" value="QFY43034.1"/>
    <property type="molecule type" value="Genomic_DNA"/>
</dbReference>
<protein>
    <submittedName>
        <fullName evidence="1">Uncharacterized protein</fullName>
    </submittedName>
</protein>
<sequence>MYTKSDFQQAARDTINNYPAIAPLYQAGDPRIHQPIDAMATMLAMVSGQVEVALSEPFEKVRDATILADAALKGIIRKAIPARVSVSATNKNATPFDLASGATIIDSNGNPYIVETPITIPPGVTAAFNVAQYKLRTISHTVSGSAPFYSIEIPPSLEDLFLAGITLSDSSGNYYDYAPKFTGIAAGERVYHIEIDEYQRMFIRLGYAGVVGYQPVDGEGFTILLSECVGDVRPANGSPFSFEYLYTPQYSLVDLSMGSLLSPGENPPDMATLRDLCRYPSVYDESAVYLGEFDFVIRRNITGLSFLSVWNETLEEAVRGHSIDNINTLFVALISSAGGETFMDEPDPSQPVSPRVIPVDALTGVQKDVLNIIVNADNSYRVRFITPIRAKIAVSINATIAASFDTEAVRAQIITLLLSAYGVSTAVAQRGRLNPLYQMVYDMLRKNVSALRDPGSDFTVQIAQPPNPIRPEHWRYISEDSLTVNVARTNTITPYWRPS</sequence>
<dbReference type="Proteomes" id="UP000325755">
    <property type="component" value="Chromosome"/>
</dbReference>
<proteinExistence type="predicted"/>
<name>A0A5Q0BLE1_9GAMM</name>
<gene>
    <name evidence="1" type="ORF">F6R98_10740</name>
</gene>
<dbReference type="OrthoDB" id="6703335at2"/>
<dbReference type="RefSeq" id="WP_153249017.1">
    <property type="nucleotide sequence ID" value="NZ_CP044205.1"/>
</dbReference>
<evidence type="ECO:0000313" key="1">
    <source>
        <dbReference type="EMBL" id="QFY43034.1"/>
    </source>
</evidence>
<dbReference type="KEGG" id="mmob:F6R98_10740"/>
<organism evidence="1 2">
    <name type="scientific">Candidatus Methylospira mobilis</name>
    <dbReference type="NCBI Taxonomy" id="1808979"/>
    <lineage>
        <taxon>Bacteria</taxon>
        <taxon>Pseudomonadati</taxon>
        <taxon>Pseudomonadota</taxon>
        <taxon>Gammaproteobacteria</taxon>
        <taxon>Methylococcales</taxon>
        <taxon>Methylococcaceae</taxon>
        <taxon>Candidatus Methylospira</taxon>
    </lineage>
</organism>
<dbReference type="AlphaFoldDB" id="A0A5Q0BLE1"/>
<evidence type="ECO:0000313" key="2">
    <source>
        <dbReference type="Proteomes" id="UP000325755"/>
    </source>
</evidence>
<reference evidence="1 2" key="1">
    <citation type="submission" date="2019-09" db="EMBL/GenBank/DDBJ databases">
        <title>Ecophysiology of the spiral-shaped methanotroph Methylospira mobilis as revealed by the complete genome sequence.</title>
        <authorList>
            <person name="Oshkin I.Y."/>
            <person name="Dedysh S.N."/>
            <person name="Miroshnikov K."/>
            <person name="Danilova O.V."/>
            <person name="Hakobyan A."/>
            <person name="Liesack W."/>
        </authorList>
    </citation>
    <scope>NUCLEOTIDE SEQUENCE [LARGE SCALE GENOMIC DNA]</scope>
    <source>
        <strain evidence="1 2">Shm1</strain>
    </source>
</reference>
<accession>A0A5Q0BLE1</accession>
<dbReference type="InParanoid" id="A0A5Q0BLE1"/>